<evidence type="ECO:0000313" key="9">
    <source>
        <dbReference type="Proteomes" id="UP001179952"/>
    </source>
</evidence>
<evidence type="ECO:0000256" key="5">
    <source>
        <dbReference type="ARBA" id="ARBA00023098"/>
    </source>
</evidence>
<dbReference type="Proteomes" id="UP001179952">
    <property type="component" value="Unassembled WGS sequence"/>
</dbReference>
<name>A0AAV9A244_ACOGR</name>
<comment type="caution">
    <text evidence="8">The sequence shown here is derived from an EMBL/GenBank/DDBJ whole genome shotgun (WGS) entry which is preliminary data.</text>
</comment>
<evidence type="ECO:0000256" key="3">
    <source>
        <dbReference type="ARBA" id="ARBA00022801"/>
    </source>
</evidence>
<dbReference type="GO" id="GO:0016042">
    <property type="term" value="P:lipid catabolic process"/>
    <property type="evidence" value="ECO:0007669"/>
    <property type="project" value="UniProtKB-UniRule"/>
</dbReference>
<dbReference type="EMBL" id="JAUJYN010000021">
    <property type="protein sequence ID" value="KAK1258275.1"/>
    <property type="molecule type" value="Genomic_DNA"/>
</dbReference>
<dbReference type="AlphaFoldDB" id="A0AAV9A244"/>
<sequence length="426" mass="48292">MSEPTWPELLGSKNWDGLLDPLNDDLRRLILFCGDLCQATYDTFNNDRSSPYCGSSRYGKHDFFKKVAFEAAAESYRVSCFLYATARVDVPDDFLIKSLSREAWSRESNWIGYIAVSDDEASAASGRRDIRVAWRGTTRSLEWIDVLHPTLESIGPLLSEEAPPTHEKAADAHHWYDGLLGGLSGKRDEDDDDNNKPKVMKGWYEIYTSDDEKSPFTKKSARDQLLTKIKELVEVYKDENLSITLTGHSLGACLAVLSAFDIVENELNKAQFPVCAVVFGCPQVGNAAFKERVKRHQNLRVIHVRNEIDVIPRYPSELLGFKDTGTELVIDTRKSPYLKDSRNPSDWHNLQAMLHIVAGWNGKGGEFGLRERRGVALVNKSCAFLKEECLVPEMWWVEKNKGMVLCEDGEWRVLPPKEEDLPVPEF</sequence>
<dbReference type="GO" id="GO:0005737">
    <property type="term" value="C:cytoplasm"/>
    <property type="evidence" value="ECO:0007669"/>
    <property type="project" value="UniProtKB-ARBA"/>
</dbReference>
<comment type="function">
    <text evidence="1 6">Acylhydrolase that catalyzes the hydrolysis of phospholipids at the sn-1 position.</text>
</comment>
<reference evidence="8" key="2">
    <citation type="submission" date="2023-06" db="EMBL/GenBank/DDBJ databases">
        <authorList>
            <person name="Ma L."/>
            <person name="Liu K.-W."/>
            <person name="Li Z."/>
            <person name="Hsiao Y.-Y."/>
            <person name="Qi Y."/>
            <person name="Fu T."/>
            <person name="Tang G."/>
            <person name="Zhang D."/>
            <person name="Sun W.-H."/>
            <person name="Liu D.-K."/>
            <person name="Li Y."/>
            <person name="Chen G.-Z."/>
            <person name="Liu X.-D."/>
            <person name="Liao X.-Y."/>
            <person name="Jiang Y.-T."/>
            <person name="Yu X."/>
            <person name="Hao Y."/>
            <person name="Huang J."/>
            <person name="Zhao X.-W."/>
            <person name="Ke S."/>
            <person name="Chen Y.-Y."/>
            <person name="Wu W.-L."/>
            <person name="Hsu J.-L."/>
            <person name="Lin Y.-F."/>
            <person name="Huang M.-D."/>
            <person name="Li C.-Y."/>
            <person name="Huang L."/>
            <person name="Wang Z.-W."/>
            <person name="Zhao X."/>
            <person name="Zhong W.-Y."/>
            <person name="Peng D.-H."/>
            <person name="Ahmad S."/>
            <person name="Lan S."/>
            <person name="Zhang J.-S."/>
            <person name="Tsai W.-C."/>
            <person name="Van De Peer Y."/>
            <person name="Liu Z.-J."/>
        </authorList>
    </citation>
    <scope>NUCLEOTIDE SEQUENCE</scope>
    <source>
        <strain evidence="8">SCP</strain>
        <tissue evidence="8">Leaves</tissue>
    </source>
</reference>
<keyword evidence="4 6" id="KW-0442">Lipid degradation</keyword>
<keyword evidence="3 6" id="KW-0378">Hydrolase</keyword>
<dbReference type="InterPro" id="IPR002921">
    <property type="entry name" value="Fungal_lipase-type"/>
</dbReference>
<dbReference type="PANTHER" id="PTHR31828:SF10">
    <property type="entry name" value="PHOSPHOLIPASE A1-IIDELTA"/>
    <property type="match status" value="1"/>
</dbReference>
<gene>
    <name evidence="8" type="ORF">QJS04_geneDACA018001</name>
</gene>
<protein>
    <recommendedName>
        <fullName evidence="6">Phospholipase A1</fullName>
        <ecNumber evidence="6">3.1.1.-</ecNumber>
    </recommendedName>
</protein>
<organism evidence="8 9">
    <name type="scientific">Acorus gramineus</name>
    <name type="common">Dwarf sweet flag</name>
    <dbReference type="NCBI Taxonomy" id="55184"/>
    <lineage>
        <taxon>Eukaryota</taxon>
        <taxon>Viridiplantae</taxon>
        <taxon>Streptophyta</taxon>
        <taxon>Embryophyta</taxon>
        <taxon>Tracheophyta</taxon>
        <taxon>Spermatophyta</taxon>
        <taxon>Magnoliopsida</taxon>
        <taxon>Liliopsida</taxon>
        <taxon>Acoraceae</taxon>
        <taxon>Acorus</taxon>
    </lineage>
</organism>
<dbReference type="PANTHER" id="PTHR31828">
    <property type="entry name" value="PHOSPHOLIPASE A1-IIGAMMA"/>
    <property type="match status" value="1"/>
</dbReference>
<evidence type="ECO:0000313" key="8">
    <source>
        <dbReference type="EMBL" id="KAK1258275.1"/>
    </source>
</evidence>
<dbReference type="Gene3D" id="3.40.50.1820">
    <property type="entry name" value="alpha/beta hydrolase"/>
    <property type="match status" value="1"/>
</dbReference>
<dbReference type="SUPFAM" id="SSF53474">
    <property type="entry name" value="alpha/beta-Hydrolases"/>
    <property type="match status" value="1"/>
</dbReference>
<evidence type="ECO:0000256" key="1">
    <source>
        <dbReference type="ARBA" id="ARBA00003523"/>
    </source>
</evidence>
<keyword evidence="9" id="KW-1185">Reference proteome</keyword>
<evidence type="ECO:0000256" key="4">
    <source>
        <dbReference type="ARBA" id="ARBA00022963"/>
    </source>
</evidence>
<dbReference type="InterPro" id="IPR029058">
    <property type="entry name" value="AB_hydrolase_fold"/>
</dbReference>
<evidence type="ECO:0000256" key="6">
    <source>
        <dbReference type="RuleBase" id="RU367093"/>
    </source>
</evidence>
<comment type="similarity">
    <text evidence="2 6">Belongs to the AB hydrolase superfamily. Lipase family.</text>
</comment>
<dbReference type="EC" id="3.1.1.-" evidence="6"/>
<accession>A0AAV9A244</accession>
<dbReference type="FunFam" id="3.40.50.1820:FF:000065">
    <property type="entry name" value="Phospholipase A1-II 3"/>
    <property type="match status" value="1"/>
</dbReference>
<keyword evidence="5 6" id="KW-0443">Lipid metabolism</keyword>
<reference evidence="8" key="1">
    <citation type="journal article" date="2023" name="Nat. Commun.">
        <title>Diploid and tetraploid genomes of Acorus and the evolution of monocots.</title>
        <authorList>
            <person name="Ma L."/>
            <person name="Liu K.W."/>
            <person name="Li Z."/>
            <person name="Hsiao Y.Y."/>
            <person name="Qi Y."/>
            <person name="Fu T."/>
            <person name="Tang G.D."/>
            <person name="Zhang D."/>
            <person name="Sun W.H."/>
            <person name="Liu D.K."/>
            <person name="Li Y."/>
            <person name="Chen G.Z."/>
            <person name="Liu X.D."/>
            <person name="Liao X.Y."/>
            <person name="Jiang Y.T."/>
            <person name="Yu X."/>
            <person name="Hao Y."/>
            <person name="Huang J."/>
            <person name="Zhao X.W."/>
            <person name="Ke S."/>
            <person name="Chen Y.Y."/>
            <person name="Wu W.L."/>
            <person name="Hsu J.L."/>
            <person name="Lin Y.F."/>
            <person name="Huang M.D."/>
            <person name="Li C.Y."/>
            <person name="Huang L."/>
            <person name="Wang Z.W."/>
            <person name="Zhao X."/>
            <person name="Zhong W.Y."/>
            <person name="Peng D.H."/>
            <person name="Ahmad S."/>
            <person name="Lan S."/>
            <person name="Zhang J.S."/>
            <person name="Tsai W.C."/>
            <person name="Van de Peer Y."/>
            <person name="Liu Z.J."/>
        </authorList>
    </citation>
    <scope>NUCLEOTIDE SEQUENCE</scope>
    <source>
        <strain evidence="8">SCP</strain>
    </source>
</reference>
<dbReference type="GO" id="GO:0008970">
    <property type="term" value="F:phospholipase A1 activity"/>
    <property type="evidence" value="ECO:0007669"/>
    <property type="project" value="UniProtKB-UniRule"/>
</dbReference>
<evidence type="ECO:0000259" key="7">
    <source>
        <dbReference type="Pfam" id="PF01764"/>
    </source>
</evidence>
<dbReference type="Pfam" id="PF01764">
    <property type="entry name" value="Lipase_3"/>
    <property type="match status" value="1"/>
</dbReference>
<proteinExistence type="inferred from homology"/>
<dbReference type="CDD" id="cd00519">
    <property type="entry name" value="Lipase_3"/>
    <property type="match status" value="1"/>
</dbReference>
<feature type="domain" description="Fungal lipase-type" evidence="7">
    <location>
        <begin position="132"/>
        <end position="317"/>
    </location>
</feature>
<dbReference type="InterPro" id="IPR033556">
    <property type="entry name" value="PLA"/>
</dbReference>
<evidence type="ECO:0000256" key="2">
    <source>
        <dbReference type="ARBA" id="ARBA00010701"/>
    </source>
</evidence>